<dbReference type="Proteomes" id="UP000299102">
    <property type="component" value="Unassembled WGS sequence"/>
</dbReference>
<evidence type="ECO:0000256" key="1">
    <source>
        <dbReference type="SAM" id="MobiDB-lite"/>
    </source>
</evidence>
<organism evidence="3 4">
    <name type="scientific">Eumeta variegata</name>
    <name type="common">Bagworm moth</name>
    <name type="synonym">Eumeta japonica</name>
    <dbReference type="NCBI Taxonomy" id="151549"/>
    <lineage>
        <taxon>Eukaryota</taxon>
        <taxon>Metazoa</taxon>
        <taxon>Ecdysozoa</taxon>
        <taxon>Arthropoda</taxon>
        <taxon>Hexapoda</taxon>
        <taxon>Insecta</taxon>
        <taxon>Pterygota</taxon>
        <taxon>Neoptera</taxon>
        <taxon>Endopterygota</taxon>
        <taxon>Lepidoptera</taxon>
        <taxon>Glossata</taxon>
        <taxon>Ditrysia</taxon>
        <taxon>Tineoidea</taxon>
        <taxon>Psychidae</taxon>
        <taxon>Oiketicinae</taxon>
        <taxon>Eumeta</taxon>
    </lineage>
</organism>
<proteinExistence type="predicted"/>
<evidence type="ECO:0000256" key="2">
    <source>
        <dbReference type="SAM" id="SignalP"/>
    </source>
</evidence>
<feature type="signal peptide" evidence="2">
    <location>
        <begin position="1"/>
        <end position="23"/>
    </location>
</feature>
<feature type="chain" id="PRO_5020020802" description="Secreted protein" evidence="2">
    <location>
        <begin position="24"/>
        <end position="143"/>
    </location>
</feature>
<reference evidence="3 4" key="1">
    <citation type="journal article" date="2019" name="Commun. Biol.">
        <title>The bagworm genome reveals a unique fibroin gene that provides high tensile strength.</title>
        <authorList>
            <person name="Kono N."/>
            <person name="Nakamura H."/>
            <person name="Ohtoshi R."/>
            <person name="Tomita M."/>
            <person name="Numata K."/>
            <person name="Arakawa K."/>
        </authorList>
    </citation>
    <scope>NUCLEOTIDE SEQUENCE [LARGE SCALE GENOMIC DNA]</scope>
</reference>
<evidence type="ECO:0000313" key="4">
    <source>
        <dbReference type="Proteomes" id="UP000299102"/>
    </source>
</evidence>
<protein>
    <recommendedName>
        <fullName evidence="5">Secreted protein</fullName>
    </recommendedName>
</protein>
<keyword evidence="2" id="KW-0732">Signal</keyword>
<sequence length="143" mass="15391">MRVRLRCVCVCMFACVCVYNCEGRASASDEVDVCVVVCVDVGVNVGVRTCVRTTGGPAPPHATLRARVHSLRIQNLSFSTIAFFSEEELSRLQEQPPPGLSAPVGLRSIASDPTPRRVSPRAPRPPASWAGREVAETPQCADL</sequence>
<gene>
    <name evidence="3" type="ORF">EVAR_581_1</name>
</gene>
<evidence type="ECO:0008006" key="5">
    <source>
        <dbReference type="Google" id="ProtNLM"/>
    </source>
</evidence>
<keyword evidence="4" id="KW-1185">Reference proteome</keyword>
<accession>A0A4C1SB63</accession>
<feature type="region of interest" description="Disordered" evidence="1">
    <location>
        <begin position="90"/>
        <end position="143"/>
    </location>
</feature>
<comment type="caution">
    <text evidence="3">The sequence shown here is derived from an EMBL/GenBank/DDBJ whole genome shotgun (WGS) entry which is preliminary data.</text>
</comment>
<dbReference type="EMBL" id="BGZK01000002">
    <property type="protein sequence ID" value="GBO99344.1"/>
    <property type="molecule type" value="Genomic_DNA"/>
</dbReference>
<name>A0A4C1SB63_EUMVA</name>
<evidence type="ECO:0000313" key="3">
    <source>
        <dbReference type="EMBL" id="GBO99344.1"/>
    </source>
</evidence>
<dbReference type="AlphaFoldDB" id="A0A4C1SB63"/>